<dbReference type="InterPro" id="IPR050108">
    <property type="entry name" value="CDK"/>
</dbReference>
<evidence type="ECO:0000256" key="4">
    <source>
        <dbReference type="ARBA" id="ARBA00022741"/>
    </source>
</evidence>
<dbReference type="GO" id="GO:0000307">
    <property type="term" value="C:cyclin-dependent protein kinase holoenzyme complex"/>
    <property type="evidence" value="ECO:0007669"/>
    <property type="project" value="TreeGrafter"/>
</dbReference>
<evidence type="ECO:0000256" key="8">
    <source>
        <dbReference type="SAM" id="MobiDB-lite"/>
    </source>
</evidence>
<dbReference type="InterPro" id="IPR000719">
    <property type="entry name" value="Prot_kinase_dom"/>
</dbReference>
<dbReference type="PROSITE" id="PS00108">
    <property type="entry name" value="PROTEIN_KINASE_ST"/>
    <property type="match status" value="1"/>
</dbReference>
<dbReference type="InterPro" id="IPR011009">
    <property type="entry name" value="Kinase-like_dom_sf"/>
</dbReference>
<evidence type="ECO:0000256" key="1">
    <source>
        <dbReference type="ARBA" id="ARBA00006485"/>
    </source>
</evidence>
<dbReference type="InterPro" id="IPR008271">
    <property type="entry name" value="Ser/Thr_kinase_AS"/>
</dbReference>
<keyword evidence="6 7" id="KW-0067">ATP-binding</keyword>
<feature type="region of interest" description="Disordered" evidence="8">
    <location>
        <begin position="744"/>
        <end position="772"/>
    </location>
</feature>
<feature type="region of interest" description="Disordered" evidence="8">
    <location>
        <begin position="417"/>
        <end position="437"/>
    </location>
</feature>
<dbReference type="PANTHER" id="PTHR24056">
    <property type="entry name" value="CELL DIVISION PROTEIN KINASE"/>
    <property type="match status" value="1"/>
</dbReference>
<keyword evidence="5 10" id="KW-0418">Kinase</keyword>
<keyword evidence="2" id="KW-0723">Serine/threonine-protein kinase</keyword>
<keyword evidence="4 7" id="KW-0547">Nucleotide-binding</keyword>
<name>A0A8E0VNC1_9TREM</name>
<dbReference type="PANTHER" id="PTHR24056:SF472">
    <property type="entry name" value="CYCLIN-DEPENDENT KINASE 4, ISOFORM A"/>
    <property type="match status" value="1"/>
</dbReference>
<evidence type="ECO:0000256" key="6">
    <source>
        <dbReference type="ARBA" id="ARBA00022840"/>
    </source>
</evidence>
<feature type="compositionally biased region" description="Polar residues" evidence="8">
    <location>
        <begin position="746"/>
        <end position="757"/>
    </location>
</feature>
<dbReference type="Proteomes" id="UP000728185">
    <property type="component" value="Unassembled WGS sequence"/>
</dbReference>
<dbReference type="GO" id="GO:0000082">
    <property type="term" value="P:G1/S transition of mitotic cell cycle"/>
    <property type="evidence" value="ECO:0007669"/>
    <property type="project" value="TreeGrafter"/>
</dbReference>
<feature type="binding site" evidence="7">
    <location>
        <position position="48"/>
    </location>
    <ligand>
        <name>ATP</name>
        <dbReference type="ChEBI" id="CHEBI:30616"/>
    </ligand>
</feature>
<evidence type="ECO:0000256" key="7">
    <source>
        <dbReference type="PROSITE-ProRule" id="PRU10141"/>
    </source>
</evidence>
<dbReference type="GO" id="GO:0010468">
    <property type="term" value="P:regulation of gene expression"/>
    <property type="evidence" value="ECO:0007669"/>
    <property type="project" value="TreeGrafter"/>
</dbReference>
<dbReference type="Pfam" id="PF00069">
    <property type="entry name" value="Pkinase"/>
    <property type="match status" value="1"/>
</dbReference>
<comment type="similarity">
    <text evidence="1">Belongs to the protein kinase superfamily. CMGC Ser/Thr protein kinase family. CDC2/CDKX subfamily.</text>
</comment>
<dbReference type="GO" id="GO:0005524">
    <property type="term" value="F:ATP binding"/>
    <property type="evidence" value="ECO:0007669"/>
    <property type="project" value="UniProtKB-UniRule"/>
</dbReference>
<dbReference type="GO" id="GO:0010389">
    <property type="term" value="P:regulation of G2/M transition of mitotic cell cycle"/>
    <property type="evidence" value="ECO:0007669"/>
    <property type="project" value="TreeGrafter"/>
</dbReference>
<evidence type="ECO:0000256" key="2">
    <source>
        <dbReference type="ARBA" id="ARBA00022527"/>
    </source>
</evidence>
<keyword evidence="3" id="KW-0808">Transferase</keyword>
<dbReference type="Gene3D" id="1.10.510.10">
    <property type="entry name" value="Transferase(Phosphotransferase) domain 1"/>
    <property type="match status" value="1"/>
</dbReference>
<dbReference type="FunFam" id="1.10.510.10:FF:000624">
    <property type="entry name" value="Mitogen-activated protein kinase"/>
    <property type="match status" value="1"/>
</dbReference>
<dbReference type="SUPFAM" id="SSF56112">
    <property type="entry name" value="Protein kinase-like (PK-like)"/>
    <property type="match status" value="1"/>
</dbReference>
<evidence type="ECO:0000256" key="3">
    <source>
        <dbReference type="ARBA" id="ARBA00022679"/>
    </source>
</evidence>
<evidence type="ECO:0000313" key="10">
    <source>
        <dbReference type="EMBL" id="KAA0195397.1"/>
    </source>
</evidence>
<dbReference type="OrthoDB" id="1732493at2759"/>
<feature type="domain" description="Protein kinase" evidence="9">
    <location>
        <begin position="20"/>
        <end position="310"/>
    </location>
</feature>
<protein>
    <submittedName>
        <fullName evidence="10">Cyclin-dependent kinase 6</fullName>
    </submittedName>
</protein>
<evidence type="ECO:0000259" key="9">
    <source>
        <dbReference type="PROSITE" id="PS50011"/>
    </source>
</evidence>
<dbReference type="GO" id="GO:0004693">
    <property type="term" value="F:cyclin-dependent protein serine/threonine kinase activity"/>
    <property type="evidence" value="ECO:0007669"/>
    <property type="project" value="TreeGrafter"/>
</dbReference>
<accession>A0A8E0VNC1</accession>
<reference evidence="10" key="1">
    <citation type="submission" date="2019-05" db="EMBL/GenBank/DDBJ databases">
        <title>Annotation for the trematode Fasciolopsis buski.</title>
        <authorList>
            <person name="Choi Y.-J."/>
        </authorList>
    </citation>
    <scope>NUCLEOTIDE SEQUENCE</scope>
    <source>
        <strain evidence="10">HT</strain>
        <tissue evidence="10">Whole worm</tissue>
    </source>
</reference>
<dbReference type="GO" id="GO:0005737">
    <property type="term" value="C:cytoplasm"/>
    <property type="evidence" value="ECO:0007669"/>
    <property type="project" value="TreeGrafter"/>
</dbReference>
<keyword evidence="11" id="KW-1185">Reference proteome</keyword>
<dbReference type="Gene3D" id="3.30.200.20">
    <property type="entry name" value="Phosphorylase Kinase, domain 1"/>
    <property type="match status" value="1"/>
</dbReference>
<dbReference type="PROSITE" id="PS00107">
    <property type="entry name" value="PROTEIN_KINASE_ATP"/>
    <property type="match status" value="1"/>
</dbReference>
<comment type="caution">
    <text evidence="10">The sequence shown here is derived from an EMBL/GenBank/DDBJ whole genome shotgun (WGS) entry which is preliminary data.</text>
</comment>
<sequence length="863" mass="94203">MDPVSFVRKHYENRAFRCLYKPSELVGKGTYGRVFKGTAPNGAVVALKEIIVDPEEGIPLSTLRELSVLRKIQSYNSSHLVQMLDVSVTTLDNALCIYVVFEYVECDLARFLSQHAPRTGLPPETVRDLSEQLLRGTDFLHSHRIVHRDLKPANILIDRDGRQLKITDFGLARVLGWEAALTPVVVTLWYRAPEILIQSEYLSPCDIWAAGCIIAELFNMKPLFPKDNELAMMVAILQYVNPTLGFPSDCDWPPLSYLKKSDFRSVVRKTSLRGSINTADPAALDLLERMITFNPKRRITASDALSLPYFHPRPNTFPGLPFQSHSSHHLSSMATNPPTHSHRRCLPSTLGRPYRHSTIPTHMPQTCASAASCAQSHPGAQTYASVARQAVVCSGGSGWDEVDSAIPTHSGRNTCTLTSGSNSVSHAGTTQKTEGDTMLSSESDQLQQELMISVVKHAIGEEVITDKPSSWSAPASVSAVSPTAASAPVRRPVTRQQARATRRYTQPTVSSAPVACTSSIVSSVSSSLSTVSGNRVRQSEAIARAQRPRKTARRRTVTGVANAAGKESASLIVPILPVSISTSTRPGQQVDDVKNTRPMVASKPTVGRQSLTSAPLQIHDHYWPRSSESASSEQHYHQRLNKLLDRHQIKQLKHLRNGEPSPGLSRSGRYSLGPSASSNILMPVCEIPRLESSESLHHTRTISANNSLHVSETLVDGQKPIPITCSPSKLARVSVKTRNIAVSPPLSKNCTPRSVGSLSIEPPELEPPTQQTSSEICNAFEDDEEEDLVENRLHNRDEFVEDDANLDTEDPESHVVNTSLGINSAMTGLALVTRTQSTGSKNSGCDVDVFVATPSPTVPNTQS</sequence>
<evidence type="ECO:0000256" key="5">
    <source>
        <dbReference type="ARBA" id="ARBA00022777"/>
    </source>
</evidence>
<proteinExistence type="inferred from homology"/>
<dbReference type="EMBL" id="LUCM01003740">
    <property type="protein sequence ID" value="KAA0195397.1"/>
    <property type="molecule type" value="Genomic_DNA"/>
</dbReference>
<gene>
    <name evidence="10" type="ORF">FBUS_03341</name>
</gene>
<dbReference type="GO" id="GO:0030332">
    <property type="term" value="F:cyclin binding"/>
    <property type="evidence" value="ECO:0007669"/>
    <property type="project" value="TreeGrafter"/>
</dbReference>
<dbReference type="PROSITE" id="PS50011">
    <property type="entry name" value="PROTEIN_KINASE_DOM"/>
    <property type="match status" value="1"/>
</dbReference>
<dbReference type="AlphaFoldDB" id="A0A8E0VNC1"/>
<dbReference type="GO" id="GO:0007165">
    <property type="term" value="P:signal transduction"/>
    <property type="evidence" value="ECO:0007669"/>
    <property type="project" value="TreeGrafter"/>
</dbReference>
<dbReference type="SMART" id="SM00220">
    <property type="entry name" value="S_TKc"/>
    <property type="match status" value="1"/>
</dbReference>
<dbReference type="InterPro" id="IPR017441">
    <property type="entry name" value="Protein_kinase_ATP_BS"/>
</dbReference>
<feature type="region of interest" description="Disordered" evidence="8">
    <location>
        <begin position="482"/>
        <end position="506"/>
    </location>
</feature>
<dbReference type="GO" id="GO:0005634">
    <property type="term" value="C:nucleus"/>
    <property type="evidence" value="ECO:0007669"/>
    <property type="project" value="TreeGrafter"/>
</dbReference>
<feature type="compositionally biased region" description="Low complexity" evidence="8">
    <location>
        <begin position="482"/>
        <end position="499"/>
    </location>
</feature>
<organism evidence="10 11">
    <name type="scientific">Fasciolopsis buskii</name>
    <dbReference type="NCBI Taxonomy" id="27845"/>
    <lineage>
        <taxon>Eukaryota</taxon>
        <taxon>Metazoa</taxon>
        <taxon>Spiralia</taxon>
        <taxon>Lophotrochozoa</taxon>
        <taxon>Platyhelminthes</taxon>
        <taxon>Trematoda</taxon>
        <taxon>Digenea</taxon>
        <taxon>Plagiorchiida</taxon>
        <taxon>Echinostomata</taxon>
        <taxon>Echinostomatoidea</taxon>
        <taxon>Fasciolidae</taxon>
        <taxon>Fasciolopsis</taxon>
    </lineage>
</organism>
<evidence type="ECO:0000313" key="11">
    <source>
        <dbReference type="Proteomes" id="UP000728185"/>
    </source>
</evidence>